<dbReference type="NCBIfam" id="TIGR04183">
    <property type="entry name" value="Por_Secre_tail"/>
    <property type="match status" value="1"/>
</dbReference>
<feature type="domain" description="Secretion system C-terminal sorting" evidence="2">
    <location>
        <begin position="708"/>
        <end position="777"/>
    </location>
</feature>
<gene>
    <name evidence="3" type="ORF">CLV98_103368</name>
</gene>
<dbReference type="OrthoDB" id="903973at2"/>
<feature type="chain" id="PRO_5016396909" evidence="1">
    <location>
        <begin position="19"/>
        <end position="784"/>
    </location>
</feature>
<proteinExistence type="predicted"/>
<dbReference type="Proteomes" id="UP000245880">
    <property type="component" value="Unassembled WGS sequence"/>
</dbReference>
<evidence type="ECO:0000313" key="4">
    <source>
        <dbReference type="Proteomes" id="UP000245880"/>
    </source>
</evidence>
<protein>
    <submittedName>
        <fullName evidence="3">Putative secreted protein (Por secretion system target)</fullName>
    </submittedName>
</protein>
<name>A0A316AMJ1_9BACT</name>
<dbReference type="InterPro" id="IPR026444">
    <property type="entry name" value="Secre_tail"/>
</dbReference>
<dbReference type="EMBL" id="QGDT01000003">
    <property type="protein sequence ID" value="PWJ58995.1"/>
    <property type="molecule type" value="Genomic_DNA"/>
</dbReference>
<organism evidence="3 4">
    <name type="scientific">Dyadobacter jejuensis</name>
    <dbReference type="NCBI Taxonomy" id="1082580"/>
    <lineage>
        <taxon>Bacteria</taxon>
        <taxon>Pseudomonadati</taxon>
        <taxon>Bacteroidota</taxon>
        <taxon>Cytophagia</taxon>
        <taxon>Cytophagales</taxon>
        <taxon>Spirosomataceae</taxon>
        <taxon>Dyadobacter</taxon>
    </lineage>
</organism>
<reference evidence="3 4" key="1">
    <citation type="submission" date="2018-03" db="EMBL/GenBank/DDBJ databases">
        <title>Genomic Encyclopedia of Archaeal and Bacterial Type Strains, Phase II (KMG-II): from individual species to whole genera.</title>
        <authorList>
            <person name="Goeker M."/>
        </authorList>
    </citation>
    <scope>NUCLEOTIDE SEQUENCE [LARGE SCALE GENOMIC DNA]</scope>
    <source>
        <strain evidence="3 4">DSM 100346</strain>
    </source>
</reference>
<evidence type="ECO:0000313" key="3">
    <source>
        <dbReference type="EMBL" id="PWJ58995.1"/>
    </source>
</evidence>
<evidence type="ECO:0000256" key="1">
    <source>
        <dbReference type="SAM" id="SignalP"/>
    </source>
</evidence>
<dbReference type="AlphaFoldDB" id="A0A316AMJ1"/>
<sequence>MKRFKQFLYLGSMLLLMAANSRDRLATARTAAAQLECEGIVWTHGEYLGDNGGYPVYTLIKDNRIYISRNEGNDPNHTQAFHTSAILYHLSNNRFPISQYQSQIDNCVNGSDPSTSTSGYLGATTNEGIYCNGKLIRDDQYLGDYIGGDGVHTLQYTRIKDGLLRVNLWRQQNGSVRDPNSFNMALIEPALSGENGSFFNWGTLGYSLNIEEFRGCFFSDTPKYGNPVGVSNDCASGPSLTSVYNITNTSLAFNFTGSGITSLNWSIKSDGNVVSSGNNLAVTGGSAAISYGSLVNGNYVLEIEGGNCSSAVSAMAFTINVPVGSVDCGRGPTITALSNISQTALTFQFDGDGVPNIDWRITSNGNLVRSGRTPQLTSSVNNISFASLDYGTYTFEIEGGDCNSSVSSQVFEIVNPSGSNNCSSGPTIEDISAITATSLQVTFTGAGVTSLGWRILSSGSQVRSGTSNVSGNTASMNFASLTNGNYTLEIEGSNCSSSVSTRDFVINVLGSTPPCGRGPSVTSINNPGATSLQFQFDGDGVPNIDWSIKSAGSVVASGRTPDLTSNVVNISYSHLNDGEYALELQGGDCTSSPNSAVFTIGSALPIHITRFEGKAVEAGVELSWNVVQEENGQGFEVLRLHAESKTMTTLGFVSLSDQALGDYSFMDSNPNLGQNYYQLKQLDLDGSFIMSRVIAVNNENIVSASLSPNPARQSLHLKVYAQEAGTAQIETFNLAGIKLITKETVFQKGINTILLDIASLQEGQYFIRLYQDNQASTYRFLKIN</sequence>
<accession>A0A316AMJ1</accession>
<comment type="caution">
    <text evidence="3">The sequence shown here is derived from an EMBL/GenBank/DDBJ whole genome shotgun (WGS) entry which is preliminary data.</text>
</comment>
<keyword evidence="1" id="KW-0732">Signal</keyword>
<keyword evidence="4" id="KW-1185">Reference proteome</keyword>
<dbReference type="Pfam" id="PF18962">
    <property type="entry name" value="Por_Secre_tail"/>
    <property type="match status" value="1"/>
</dbReference>
<evidence type="ECO:0000259" key="2">
    <source>
        <dbReference type="Pfam" id="PF18962"/>
    </source>
</evidence>
<dbReference type="RefSeq" id="WP_109673906.1">
    <property type="nucleotide sequence ID" value="NZ_QGDT01000003.1"/>
</dbReference>
<feature type="signal peptide" evidence="1">
    <location>
        <begin position="1"/>
        <end position="18"/>
    </location>
</feature>